<dbReference type="EMBL" id="KZ824630">
    <property type="protein sequence ID" value="RAK80153.1"/>
    <property type="molecule type" value="Genomic_DNA"/>
</dbReference>
<reference evidence="1 2" key="1">
    <citation type="submission" date="2018-02" db="EMBL/GenBank/DDBJ databases">
        <title>The genomes of Aspergillus section Nigri reveals drivers in fungal speciation.</title>
        <authorList>
            <consortium name="DOE Joint Genome Institute"/>
            <person name="Vesth T.C."/>
            <person name="Nybo J."/>
            <person name="Theobald S."/>
            <person name="Brandl J."/>
            <person name="Frisvad J.C."/>
            <person name="Nielsen K.F."/>
            <person name="Lyhne E.K."/>
            <person name="Kogle M.E."/>
            <person name="Kuo A."/>
            <person name="Riley R."/>
            <person name="Clum A."/>
            <person name="Nolan M."/>
            <person name="Lipzen A."/>
            <person name="Salamov A."/>
            <person name="Henrissat B."/>
            <person name="Wiebenga A."/>
            <person name="De vries R.P."/>
            <person name="Grigoriev I.V."/>
            <person name="Mortensen U.H."/>
            <person name="Andersen M.R."/>
            <person name="Baker S.E."/>
        </authorList>
    </citation>
    <scope>NUCLEOTIDE SEQUENCE [LARGE SCALE GENOMIC DNA]</scope>
    <source>
        <strain evidence="1 2">CBS 313.89</strain>
    </source>
</reference>
<dbReference type="GeneID" id="63861412"/>
<keyword evidence="2" id="KW-1185">Reference proteome</keyword>
<organism evidence="1 2">
    <name type="scientific">Aspergillus fijiensis CBS 313.89</name>
    <dbReference type="NCBI Taxonomy" id="1448319"/>
    <lineage>
        <taxon>Eukaryota</taxon>
        <taxon>Fungi</taxon>
        <taxon>Dikarya</taxon>
        <taxon>Ascomycota</taxon>
        <taxon>Pezizomycotina</taxon>
        <taxon>Eurotiomycetes</taxon>
        <taxon>Eurotiomycetidae</taxon>
        <taxon>Eurotiales</taxon>
        <taxon>Aspergillaceae</taxon>
        <taxon>Aspergillus</taxon>
    </lineage>
</organism>
<dbReference type="AlphaFoldDB" id="A0A8G1RXK9"/>
<name>A0A8G1RXK9_9EURO</name>
<proteinExistence type="predicted"/>
<evidence type="ECO:0000313" key="2">
    <source>
        <dbReference type="Proteomes" id="UP000249789"/>
    </source>
</evidence>
<dbReference type="Proteomes" id="UP000249789">
    <property type="component" value="Unassembled WGS sequence"/>
</dbReference>
<evidence type="ECO:0000313" key="1">
    <source>
        <dbReference type="EMBL" id="RAK80153.1"/>
    </source>
</evidence>
<sequence>MSSIRDLKTTRGGIRIVRKGPLLIKNAKLTTGRWSRFDRNAHIPGLSNLRAVERPLRLFTSALSCLSTITTFDLSRLTVSIWPLSECSILYAFVRPQLITQMFLRRAQLVSISFVLRCELMQDKRVELQD</sequence>
<dbReference type="VEuPathDB" id="FungiDB:BO72DRAFT_445554"/>
<accession>A0A8G1RXK9</accession>
<protein>
    <submittedName>
        <fullName evidence="1">Uncharacterized protein</fullName>
    </submittedName>
</protein>
<dbReference type="RefSeq" id="XP_040804163.1">
    <property type="nucleotide sequence ID" value="XM_040944079.1"/>
</dbReference>
<gene>
    <name evidence="1" type="ORF">BO72DRAFT_445554</name>
</gene>